<feature type="region of interest" description="Disordered" evidence="1">
    <location>
        <begin position="500"/>
        <end position="533"/>
    </location>
</feature>
<feature type="region of interest" description="Disordered" evidence="1">
    <location>
        <begin position="585"/>
        <end position="614"/>
    </location>
</feature>
<dbReference type="OMA" id="TEWISHC"/>
<feature type="region of interest" description="Disordered" evidence="1">
    <location>
        <begin position="387"/>
        <end position="409"/>
    </location>
</feature>
<feature type="region of interest" description="Disordered" evidence="1">
    <location>
        <begin position="32"/>
        <end position="372"/>
    </location>
</feature>
<proteinExistence type="predicted"/>
<feature type="compositionally biased region" description="Polar residues" evidence="1">
    <location>
        <begin position="811"/>
        <end position="825"/>
    </location>
</feature>
<feature type="compositionally biased region" description="Basic and acidic residues" evidence="1">
    <location>
        <begin position="56"/>
        <end position="65"/>
    </location>
</feature>
<name>G0UBB3_TRYVY</name>
<feature type="region of interest" description="Disordered" evidence="1">
    <location>
        <begin position="640"/>
        <end position="690"/>
    </location>
</feature>
<feature type="compositionally biased region" description="Basic and acidic residues" evidence="1">
    <location>
        <begin position="844"/>
        <end position="854"/>
    </location>
</feature>
<feature type="region of interest" description="Disordered" evidence="1">
    <location>
        <begin position="933"/>
        <end position="965"/>
    </location>
</feature>
<sequence length="965" mass="104517">MQWRKHVRTSADEDEELVRQLIEAEDVDEIIERMESNRHHNFQRPRRGPSSPQKSISRERQRETLGVKSSGGAARVSASTPPAEAKARSRVYNSSSPPKKSPSRWLSSENLLPFSRDIQPSPKPTKKSGNDTFTSPRKFAPRTSPAVDPAPAALEREAVNKFSPRRQTHSRQGKGYKLPPPLSSPSRTESPPVRVQSSRWRDGQSDAQGKQRQRAFSRRLTAPVDYQDEPVGRNFSSPSAVATTSLDPVRAPINSTSSNVPRYKDIASTEETGKARANMKFRRRAIAPPPPEPILAFRVASPKLSPPPPSPPPPPPPPPVQRSRGILPPKEPTYTGDAPSGGRSPMGNKLEFTPTATTEEAESPDEVFFDEDECANYVPVPPRIIEHEQHLRQRPSRVTSPRQTHTTPAEEQVDALGTFVTSNVVELRTVDQKPPSVRETASPRVLGSMLPKDDVDARCDAVGSADAAVARDSVPIKPNVSPIAYVDNSLSTLEGARVSSQASPYTPRHISGVRSKGPRATLSVSRSPMRSDGNTLHVIAPTVAVTQPGDCPAVAVSAPPDELQSSMEVPSVVDVMKGNVEGRMGEKTQAHIRHQQSRNVSGKPKSPSTCSDTRKMDLFSASSEGDVSTYSYYSTYSGEYSDSLPASEQQERPQQLAPEDPTSRPTMADGAVFNQTVPKPRPHNVHPAVAGAPKNVSIPTMMAFNGMQPMQVRSTPCVQSREQLVPPVHGSFPVGAAFNGSMGNPSVVQTPHRVPAWPPCAAGYPRVHPGPANVANARSDFSEPAAGRGNGFGRLYSSLLCNGSVRPSKMQAGTSQNAYSGPPTSRSKRGCDVDTSKGLVWRSSGRDSVKPEDTANAKAKTEWISHCGPWHVGDVSLGSDTAVSAPHHPGSGQETRLHNGSTLRCAGDPCSHISQLSDRPSTVLQTSHALAANVTTRESQQRSRGWEDTPTFVIQLPTQMKERRQ</sequence>
<feature type="compositionally biased region" description="Polar residues" evidence="1">
    <location>
        <begin position="234"/>
        <end position="246"/>
    </location>
</feature>
<feature type="compositionally biased region" description="Acidic residues" evidence="1">
    <location>
        <begin position="359"/>
        <end position="372"/>
    </location>
</feature>
<feature type="region of interest" description="Disordered" evidence="1">
    <location>
        <begin position="807"/>
        <end position="854"/>
    </location>
</feature>
<evidence type="ECO:0000313" key="2">
    <source>
        <dbReference type="EMBL" id="CCC53101.1"/>
    </source>
</evidence>
<accession>G0UBB3</accession>
<feature type="compositionally biased region" description="Polar residues" evidence="1">
    <location>
        <begin position="522"/>
        <end position="533"/>
    </location>
</feature>
<dbReference type="EMBL" id="HE573027">
    <property type="protein sequence ID" value="CCC53101.1"/>
    <property type="molecule type" value="Genomic_DNA"/>
</dbReference>
<dbReference type="AlphaFoldDB" id="G0UBB3"/>
<dbReference type="VEuPathDB" id="TriTrypDB:TvY486_1105850"/>
<reference evidence="2" key="1">
    <citation type="journal article" date="2012" name="Proc. Natl. Acad. Sci. U.S.A.">
        <title>Antigenic diversity is generated by distinct evolutionary mechanisms in African trypanosome species.</title>
        <authorList>
            <person name="Jackson A.P."/>
            <person name="Berry A."/>
            <person name="Aslett M."/>
            <person name="Allison H.C."/>
            <person name="Burton P."/>
            <person name="Vavrova-Anderson J."/>
            <person name="Brown R."/>
            <person name="Browne H."/>
            <person name="Corton N."/>
            <person name="Hauser H."/>
            <person name="Gamble J."/>
            <person name="Gilderthorp R."/>
            <person name="Marcello L."/>
            <person name="McQuillan J."/>
            <person name="Otto T.D."/>
            <person name="Quail M.A."/>
            <person name="Sanders M.J."/>
            <person name="van Tonder A."/>
            <person name="Ginger M.L."/>
            <person name="Field M.C."/>
            <person name="Barry J.D."/>
            <person name="Hertz-Fowler C."/>
            <person name="Berriman M."/>
        </authorList>
    </citation>
    <scope>NUCLEOTIDE SEQUENCE</scope>
    <source>
        <strain evidence="2">Y486</strain>
    </source>
</reference>
<gene>
    <name evidence="2" type="ORF">TVY486_1105850</name>
</gene>
<feature type="compositionally biased region" description="Polar residues" evidence="1">
    <location>
        <begin position="396"/>
        <end position="409"/>
    </location>
</feature>
<evidence type="ECO:0000256" key="1">
    <source>
        <dbReference type="SAM" id="MobiDB-lite"/>
    </source>
</evidence>
<organism evidence="2">
    <name type="scientific">Trypanosoma vivax (strain Y486)</name>
    <dbReference type="NCBI Taxonomy" id="1055687"/>
    <lineage>
        <taxon>Eukaryota</taxon>
        <taxon>Discoba</taxon>
        <taxon>Euglenozoa</taxon>
        <taxon>Kinetoplastea</taxon>
        <taxon>Metakinetoplastina</taxon>
        <taxon>Trypanosomatida</taxon>
        <taxon>Trypanosomatidae</taxon>
        <taxon>Trypanosoma</taxon>
        <taxon>Duttonella</taxon>
    </lineage>
</organism>
<feature type="compositionally biased region" description="Pro residues" evidence="1">
    <location>
        <begin position="304"/>
        <end position="320"/>
    </location>
</feature>
<feature type="compositionally biased region" description="Basic and acidic residues" evidence="1">
    <location>
        <begin position="262"/>
        <end position="274"/>
    </location>
</feature>
<protein>
    <submittedName>
        <fullName evidence="2">Uncharacterized protein</fullName>
    </submittedName>
</protein>
<feature type="compositionally biased region" description="Basic residues" evidence="1">
    <location>
        <begin position="163"/>
        <end position="174"/>
    </location>
</feature>